<evidence type="ECO:0000313" key="2">
    <source>
        <dbReference type="EMBL" id="AJD54294.1"/>
    </source>
</evidence>
<reference evidence="2 3" key="1">
    <citation type="journal article" date="2012" name="J. Bacteriol.">
        <title>Genome sequence of Thalassospira xiamenensis type strain M-5.</title>
        <authorList>
            <person name="Lai Q."/>
            <person name="Shao Z."/>
        </authorList>
    </citation>
    <scope>NUCLEOTIDE SEQUENCE [LARGE SCALE GENOMIC DNA]</scope>
    <source>
        <strain evidence="2 3">M-5</strain>
    </source>
</reference>
<organism evidence="2 3">
    <name type="scientific">Thalassospira xiamenensis M-5 = DSM 17429</name>
    <dbReference type="NCBI Taxonomy" id="1123366"/>
    <lineage>
        <taxon>Bacteria</taxon>
        <taxon>Pseudomonadati</taxon>
        <taxon>Pseudomonadota</taxon>
        <taxon>Alphaproteobacteria</taxon>
        <taxon>Rhodospirillales</taxon>
        <taxon>Thalassospiraceae</taxon>
        <taxon>Thalassospira</taxon>
    </lineage>
</organism>
<keyword evidence="2" id="KW-0614">Plasmid</keyword>
<proteinExistence type="predicted"/>
<protein>
    <submittedName>
        <fullName evidence="2">Competence CoiA family protein</fullName>
    </submittedName>
</protein>
<dbReference type="Proteomes" id="UP000007127">
    <property type="component" value="Plasmid"/>
</dbReference>
<evidence type="ECO:0000313" key="3">
    <source>
        <dbReference type="Proteomes" id="UP000007127"/>
    </source>
</evidence>
<evidence type="ECO:0000256" key="1">
    <source>
        <dbReference type="SAM" id="MobiDB-lite"/>
    </source>
</evidence>
<gene>
    <name evidence="2" type="ORF">TH3_21108</name>
</gene>
<dbReference type="RefSeq" id="WP_007091717.1">
    <property type="nucleotide sequence ID" value="NZ_CP004389.1"/>
</dbReference>
<dbReference type="KEGG" id="txi:TH3_21108"/>
<geneLocation type="plasmid" evidence="3"/>
<accession>A0AB72UJD9</accession>
<sequence length="314" mass="34507">MTQRANINGTSIYAFQADEPLWALWQQEYKAGNLTLPCCGGSAVPREHPASGVRFFSHAPYAARTCTWKATGAHHEDLVFEASSVLDQIGWKVETDCWIEEASVDIVATDPDTGKRIAILIESAPQSERPDDTLIAENKRIEDADLQSVMWLVPVQRYDHLKQDLLALPYQRSEDQAENTIGNIAWLLRSGLKMLKEAEVQAGSAKGGQLKPGDIPGHTSMPIVPQPTGIEADPEWQDGKTSVGSPAVRVDRLIRLANRWLPSGHADKWLKRVHPAVSFKNSPIGAAECSATGFLEAQEALKADIPNEEQSELI</sequence>
<feature type="region of interest" description="Disordered" evidence="1">
    <location>
        <begin position="203"/>
        <end position="244"/>
    </location>
</feature>
<dbReference type="EMBL" id="CP004389">
    <property type="protein sequence ID" value="AJD54294.1"/>
    <property type="molecule type" value="Genomic_DNA"/>
</dbReference>
<dbReference type="AlphaFoldDB" id="A0AB72UJD9"/>
<name>A0AB72UJD9_9PROT</name>
<dbReference type="GeneID" id="31929864"/>